<name>A0A6J5RM28_9CAUD</name>
<reference evidence="1" key="1">
    <citation type="submission" date="2020-05" db="EMBL/GenBank/DDBJ databases">
        <authorList>
            <person name="Chiriac C."/>
            <person name="Salcher M."/>
            <person name="Ghai R."/>
            <person name="Kavagutti S V."/>
        </authorList>
    </citation>
    <scope>NUCLEOTIDE SEQUENCE</scope>
</reference>
<evidence type="ECO:0000313" key="1">
    <source>
        <dbReference type="EMBL" id="CAB4192874.1"/>
    </source>
</evidence>
<sequence length="104" mass="11028">MVCVRKIVVPAILAASLCGCANWQYAGINYTRVTSPSGEEWIIVSGKDQTDTKLNIDRDSEGHIIAVYSSAKEDATAALTAAFNSLSVTISKLTDLVAASRPVP</sequence>
<accession>A0A6J5RM28</accession>
<proteinExistence type="predicted"/>
<dbReference type="EMBL" id="LR797181">
    <property type="protein sequence ID" value="CAB4192874.1"/>
    <property type="molecule type" value="Genomic_DNA"/>
</dbReference>
<evidence type="ECO:0008006" key="2">
    <source>
        <dbReference type="Google" id="ProtNLM"/>
    </source>
</evidence>
<dbReference type="PROSITE" id="PS51257">
    <property type="entry name" value="PROKAR_LIPOPROTEIN"/>
    <property type="match status" value="1"/>
</dbReference>
<organism evidence="1">
    <name type="scientific">uncultured Caudovirales phage</name>
    <dbReference type="NCBI Taxonomy" id="2100421"/>
    <lineage>
        <taxon>Viruses</taxon>
        <taxon>Duplodnaviria</taxon>
        <taxon>Heunggongvirae</taxon>
        <taxon>Uroviricota</taxon>
        <taxon>Caudoviricetes</taxon>
        <taxon>Peduoviridae</taxon>
        <taxon>Maltschvirus</taxon>
        <taxon>Maltschvirus maltsch</taxon>
    </lineage>
</organism>
<protein>
    <recommendedName>
        <fullName evidence="2">Lipoprotein</fullName>
    </recommendedName>
</protein>
<gene>
    <name evidence="1" type="ORF">UFOVP1244_113</name>
</gene>